<dbReference type="EMBL" id="JACIDK010000001">
    <property type="protein sequence ID" value="MBB3889746.1"/>
    <property type="molecule type" value="Genomic_DNA"/>
</dbReference>
<evidence type="ECO:0000313" key="1">
    <source>
        <dbReference type="EMBL" id="MBB3889746.1"/>
    </source>
</evidence>
<name>A0A839ZU09_9CAUL</name>
<organism evidence="1 2">
    <name type="scientific">Phenylobacterium haematophilum</name>
    <dbReference type="NCBI Taxonomy" id="98513"/>
    <lineage>
        <taxon>Bacteria</taxon>
        <taxon>Pseudomonadati</taxon>
        <taxon>Pseudomonadota</taxon>
        <taxon>Alphaproteobacteria</taxon>
        <taxon>Caulobacterales</taxon>
        <taxon>Caulobacteraceae</taxon>
        <taxon>Phenylobacterium</taxon>
    </lineage>
</organism>
<dbReference type="RefSeq" id="WP_246370419.1">
    <property type="nucleotide sequence ID" value="NZ_JACIDK010000001.1"/>
</dbReference>
<evidence type="ECO:0000313" key="2">
    <source>
        <dbReference type="Proteomes" id="UP000530564"/>
    </source>
</evidence>
<dbReference type="SUPFAM" id="SSF160214">
    <property type="entry name" value="FlaG-like"/>
    <property type="match status" value="1"/>
</dbReference>
<dbReference type="InterPro" id="IPR035924">
    <property type="entry name" value="FlaG-like_sf"/>
</dbReference>
<keyword evidence="2" id="KW-1185">Reference proteome</keyword>
<protein>
    <submittedName>
        <fullName evidence="1">Flagellar protein FlaG</fullName>
    </submittedName>
</protein>
<proteinExistence type="predicted"/>
<gene>
    <name evidence="1" type="ORF">GGQ61_000443</name>
</gene>
<dbReference type="Proteomes" id="UP000530564">
    <property type="component" value="Unassembled WGS sequence"/>
</dbReference>
<dbReference type="Gene3D" id="3.30.160.170">
    <property type="entry name" value="FlaG-like"/>
    <property type="match status" value="1"/>
</dbReference>
<reference evidence="1 2" key="1">
    <citation type="submission" date="2020-08" db="EMBL/GenBank/DDBJ databases">
        <title>Genomic Encyclopedia of Type Strains, Phase IV (KMG-IV): sequencing the most valuable type-strain genomes for metagenomic binning, comparative biology and taxonomic classification.</title>
        <authorList>
            <person name="Goeker M."/>
        </authorList>
    </citation>
    <scope>NUCLEOTIDE SEQUENCE [LARGE SCALE GENOMIC DNA]</scope>
    <source>
        <strain evidence="1 2">DSM 21793</strain>
    </source>
</reference>
<keyword evidence="1" id="KW-0966">Cell projection</keyword>
<comment type="caution">
    <text evidence="1">The sequence shown here is derived from an EMBL/GenBank/DDBJ whole genome shotgun (WGS) entry which is preliminary data.</text>
</comment>
<sequence>MENKLSVVAAYPDIESVQAPIKPVAAPPAVPAPSPEPDLRLVIEEGQAGGFVYKTIDRRTGEVVLQLPREEVLRMRDAEAYVAGTVIATQA</sequence>
<keyword evidence="1" id="KW-0969">Cilium</keyword>
<accession>A0A839ZU09</accession>
<dbReference type="AlphaFoldDB" id="A0A839ZU09"/>
<keyword evidence="1" id="KW-0282">Flagellum</keyword>